<dbReference type="GO" id="GO:0000155">
    <property type="term" value="F:phosphorelay sensor kinase activity"/>
    <property type="evidence" value="ECO:0007669"/>
    <property type="project" value="InterPro"/>
</dbReference>
<evidence type="ECO:0000259" key="15">
    <source>
        <dbReference type="PROSITE" id="PS50113"/>
    </source>
</evidence>
<dbReference type="InterPro" id="IPR000700">
    <property type="entry name" value="PAS-assoc_C"/>
</dbReference>
<dbReference type="InterPro" id="IPR033479">
    <property type="entry name" value="dCache_1"/>
</dbReference>
<evidence type="ECO:0000256" key="10">
    <source>
        <dbReference type="ARBA" id="ARBA00023136"/>
    </source>
</evidence>
<dbReference type="CDD" id="cd00130">
    <property type="entry name" value="PAS"/>
    <property type="match status" value="2"/>
</dbReference>
<evidence type="ECO:0000256" key="3">
    <source>
        <dbReference type="ARBA" id="ARBA00012438"/>
    </source>
</evidence>
<feature type="transmembrane region" description="Helical" evidence="12">
    <location>
        <begin position="21"/>
        <end position="43"/>
    </location>
</feature>
<dbReference type="Gene3D" id="6.10.340.10">
    <property type="match status" value="1"/>
</dbReference>
<sequence length="899" mass="99531">MQTELGKQSKELTHRLTSLRARLLLILLFTLLPVYSFILYFIFETRQQATDNALRDASSLTRLVALEQKNLIEFGQQQLLNLIQLPVVRHPDWVALCNQTFAGMLKNNPLYANLGVIAPDGTIRCSAVPFSGRIDLSDRDYFREAMRTHAFALGSYQIGRMTGKISANLAYPLLDSVGKPQAVVFIALDLGMLTKRLVETIALPLGATLAIVNNHGTILARQPDPEKWIGKSLPDAPLTDAVFARKQEATLQVTGVDGVERLYVFKPFYSTATEQIYVRAGIPTDTVYRDANTLLLRVGVLMALITAIAIGLAWMGGRTLVLRPVNALMGATRRLGLGDLSARTDLPHTPDEFGQLARSLDEMADALQARQSEAVRAEARFTNIVNLAADAIISVDEQQRIVAYNRAAAQIFGYAPSDVLGQSLDLLLPKDVASIHREHILAFGREKELMRVMGSGREVAGRRADGSVFPAEASISKIIEDGSIVYTAVLRDVTERKKAEAETELLHSRAIFETLFESLPGLYLVLAPDLKIVAVSDAYLEATLTRREEIIGRGLFEVFPDNPDDPAATGVSNLHASLDRVRQTSAVDTMAIQKYDIKRPDGTFEERYWSPINSPVFGVDRRIEYIIHRVEDVTEFVLQKSTNDTAEIRTRMEQMEAEIFQSSQKVQAANQQLKAANQELEAFSYSVSHDLRAPLRSIDGFSQALLEDYAVQLDDQAKDYLSRVRTATQRMGYLIDDMLTLSRVTRTEMQSGEVDLSALATVLLAEFQKSESGRKVTWLIEPGLVAKGDAQLLQIALLNLLGNAWKFTGKTANARIEFGAMYNADGVKEFFVRDNGAGFDMNYADKLFGAFQRLHSAWEFPGTGIGLATVQRVVRRHGGQVRGEGALGQGATFYFTLSD</sequence>
<feature type="domain" description="HAMP" evidence="16">
    <location>
        <begin position="319"/>
        <end position="372"/>
    </location>
</feature>
<evidence type="ECO:0000256" key="5">
    <source>
        <dbReference type="ARBA" id="ARBA00022553"/>
    </source>
</evidence>
<evidence type="ECO:0000256" key="9">
    <source>
        <dbReference type="ARBA" id="ARBA00022989"/>
    </source>
</evidence>
<dbReference type="InterPro" id="IPR050351">
    <property type="entry name" value="BphY/WalK/GraS-like"/>
</dbReference>
<dbReference type="Pfam" id="PF13426">
    <property type="entry name" value="PAS_9"/>
    <property type="match status" value="1"/>
</dbReference>
<dbReference type="CDD" id="cd00082">
    <property type="entry name" value="HisKA"/>
    <property type="match status" value="1"/>
</dbReference>
<dbReference type="GO" id="GO:0000156">
    <property type="term" value="F:phosphorelay response regulator activity"/>
    <property type="evidence" value="ECO:0007669"/>
    <property type="project" value="TreeGrafter"/>
</dbReference>
<dbReference type="FunFam" id="3.30.565.10:FF:000006">
    <property type="entry name" value="Sensor histidine kinase WalK"/>
    <property type="match status" value="1"/>
</dbReference>
<keyword evidence="7 12" id="KW-0812">Transmembrane</keyword>
<dbReference type="AlphaFoldDB" id="A0A1J5RTU9"/>
<keyword evidence="9 12" id="KW-1133">Transmembrane helix</keyword>
<dbReference type="InterPro" id="IPR013656">
    <property type="entry name" value="PAS_4"/>
</dbReference>
<evidence type="ECO:0000256" key="2">
    <source>
        <dbReference type="ARBA" id="ARBA00004651"/>
    </source>
</evidence>
<comment type="subcellular location">
    <subcellularLocation>
        <location evidence="2">Cell membrane</location>
        <topology evidence="2">Multi-pass membrane protein</topology>
    </subcellularLocation>
</comment>
<dbReference type="PROSITE" id="PS50112">
    <property type="entry name" value="PAS"/>
    <property type="match status" value="1"/>
</dbReference>
<dbReference type="SMART" id="SM00387">
    <property type="entry name" value="HATPase_c"/>
    <property type="match status" value="1"/>
</dbReference>
<dbReference type="FunFam" id="1.10.287.130:FF:000070">
    <property type="entry name" value="Histidine kinase sensor protein"/>
    <property type="match status" value="1"/>
</dbReference>
<dbReference type="PANTHER" id="PTHR42878">
    <property type="entry name" value="TWO-COMPONENT HISTIDINE KINASE"/>
    <property type="match status" value="1"/>
</dbReference>
<feature type="coiled-coil region" evidence="11">
    <location>
        <begin position="638"/>
        <end position="686"/>
    </location>
</feature>
<keyword evidence="6 17" id="KW-0808">Transferase</keyword>
<dbReference type="PROSITE" id="PS50113">
    <property type="entry name" value="PAC"/>
    <property type="match status" value="1"/>
</dbReference>
<evidence type="ECO:0000313" key="17">
    <source>
        <dbReference type="EMBL" id="OIQ99406.1"/>
    </source>
</evidence>
<accession>A0A1J5RTU9</accession>
<proteinExistence type="predicted"/>
<dbReference type="GO" id="GO:0030295">
    <property type="term" value="F:protein kinase activator activity"/>
    <property type="evidence" value="ECO:0007669"/>
    <property type="project" value="TreeGrafter"/>
</dbReference>
<dbReference type="PROSITE" id="PS50885">
    <property type="entry name" value="HAMP"/>
    <property type="match status" value="1"/>
</dbReference>
<dbReference type="SUPFAM" id="SSF55874">
    <property type="entry name" value="ATPase domain of HSP90 chaperone/DNA topoisomerase II/histidine kinase"/>
    <property type="match status" value="1"/>
</dbReference>
<dbReference type="CDD" id="cd12915">
    <property type="entry name" value="PDC2_DGC_like"/>
    <property type="match status" value="1"/>
</dbReference>
<evidence type="ECO:0000256" key="8">
    <source>
        <dbReference type="ARBA" id="ARBA00022777"/>
    </source>
</evidence>
<evidence type="ECO:0000256" key="6">
    <source>
        <dbReference type="ARBA" id="ARBA00022679"/>
    </source>
</evidence>
<keyword evidence="8" id="KW-0418">Kinase</keyword>
<keyword evidence="4" id="KW-1003">Cell membrane</keyword>
<dbReference type="InterPro" id="IPR036890">
    <property type="entry name" value="HATPase_C_sf"/>
</dbReference>
<keyword evidence="11" id="KW-0175">Coiled coil</keyword>
<dbReference type="SUPFAM" id="SSF47384">
    <property type="entry name" value="Homodimeric domain of signal transducing histidine kinase"/>
    <property type="match status" value="1"/>
</dbReference>
<dbReference type="InterPro" id="IPR003661">
    <property type="entry name" value="HisK_dim/P_dom"/>
</dbReference>
<evidence type="ECO:0000256" key="12">
    <source>
        <dbReference type="SAM" id="Phobius"/>
    </source>
</evidence>
<dbReference type="InterPro" id="IPR005467">
    <property type="entry name" value="His_kinase_dom"/>
</dbReference>
<dbReference type="SMART" id="SM00388">
    <property type="entry name" value="HisKA"/>
    <property type="match status" value="1"/>
</dbReference>
<dbReference type="GO" id="GO:0005886">
    <property type="term" value="C:plasma membrane"/>
    <property type="evidence" value="ECO:0007669"/>
    <property type="project" value="UniProtKB-SubCell"/>
</dbReference>
<dbReference type="CDD" id="cd12914">
    <property type="entry name" value="PDC1_DGC_like"/>
    <property type="match status" value="1"/>
</dbReference>
<dbReference type="SMART" id="SM00304">
    <property type="entry name" value="HAMP"/>
    <property type="match status" value="1"/>
</dbReference>
<dbReference type="Gene3D" id="3.30.565.10">
    <property type="entry name" value="Histidine kinase-like ATPase, C-terminal domain"/>
    <property type="match status" value="1"/>
</dbReference>
<dbReference type="GO" id="GO:0007234">
    <property type="term" value="P:osmosensory signaling via phosphorelay pathway"/>
    <property type="evidence" value="ECO:0007669"/>
    <property type="project" value="TreeGrafter"/>
</dbReference>
<comment type="caution">
    <text evidence="17">The sequence shown here is derived from an EMBL/GenBank/DDBJ whole genome shotgun (WGS) entry which is preliminary data.</text>
</comment>
<dbReference type="InterPro" id="IPR036097">
    <property type="entry name" value="HisK_dim/P_sf"/>
</dbReference>
<evidence type="ECO:0000259" key="13">
    <source>
        <dbReference type="PROSITE" id="PS50109"/>
    </source>
</evidence>
<dbReference type="InterPro" id="IPR035965">
    <property type="entry name" value="PAS-like_dom_sf"/>
</dbReference>
<evidence type="ECO:0000256" key="7">
    <source>
        <dbReference type="ARBA" id="ARBA00022692"/>
    </source>
</evidence>
<dbReference type="Pfam" id="PF02743">
    <property type="entry name" value="dCache_1"/>
    <property type="match status" value="1"/>
</dbReference>
<dbReference type="EMBL" id="MLJW01000106">
    <property type="protein sequence ID" value="OIQ99406.1"/>
    <property type="molecule type" value="Genomic_DNA"/>
</dbReference>
<reference evidence="17" key="1">
    <citation type="submission" date="2016-10" db="EMBL/GenBank/DDBJ databases">
        <title>Sequence of Gallionella enrichment culture.</title>
        <authorList>
            <person name="Poehlein A."/>
            <person name="Muehling M."/>
            <person name="Daniel R."/>
        </authorList>
    </citation>
    <scope>NUCLEOTIDE SEQUENCE</scope>
</reference>
<dbReference type="PANTHER" id="PTHR42878:SF15">
    <property type="entry name" value="BACTERIOPHYTOCHROME"/>
    <property type="match status" value="1"/>
</dbReference>
<keyword evidence="10 12" id="KW-0472">Membrane</keyword>
<evidence type="ECO:0000256" key="4">
    <source>
        <dbReference type="ARBA" id="ARBA00022475"/>
    </source>
</evidence>
<dbReference type="InterPro" id="IPR003660">
    <property type="entry name" value="HAMP_dom"/>
</dbReference>
<protein>
    <recommendedName>
        <fullName evidence="3">histidine kinase</fullName>
        <ecNumber evidence="3">2.7.13.3</ecNumber>
    </recommendedName>
</protein>
<dbReference type="CDD" id="cd06225">
    <property type="entry name" value="HAMP"/>
    <property type="match status" value="1"/>
</dbReference>
<evidence type="ECO:0000256" key="1">
    <source>
        <dbReference type="ARBA" id="ARBA00000085"/>
    </source>
</evidence>
<feature type="domain" description="PAC" evidence="15">
    <location>
        <begin position="455"/>
        <end position="505"/>
    </location>
</feature>
<dbReference type="NCBIfam" id="TIGR00229">
    <property type="entry name" value="sensory_box"/>
    <property type="match status" value="1"/>
</dbReference>
<evidence type="ECO:0000259" key="16">
    <source>
        <dbReference type="PROSITE" id="PS50885"/>
    </source>
</evidence>
<dbReference type="SUPFAM" id="SSF158472">
    <property type="entry name" value="HAMP domain-like"/>
    <property type="match status" value="1"/>
</dbReference>
<dbReference type="Pfam" id="PF02518">
    <property type="entry name" value="HATPase_c"/>
    <property type="match status" value="1"/>
</dbReference>
<feature type="transmembrane region" description="Helical" evidence="12">
    <location>
        <begin position="294"/>
        <end position="314"/>
    </location>
</feature>
<dbReference type="Pfam" id="PF00672">
    <property type="entry name" value="HAMP"/>
    <property type="match status" value="1"/>
</dbReference>
<dbReference type="InterPro" id="IPR004358">
    <property type="entry name" value="Sig_transdc_His_kin-like_C"/>
</dbReference>
<evidence type="ECO:0000259" key="14">
    <source>
        <dbReference type="PROSITE" id="PS50112"/>
    </source>
</evidence>
<keyword evidence="5" id="KW-0597">Phosphoprotein</keyword>
<dbReference type="Pfam" id="PF08448">
    <property type="entry name" value="PAS_4"/>
    <property type="match status" value="1"/>
</dbReference>
<dbReference type="SMART" id="SM00091">
    <property type="entry name" value="PAS"/>
    <property type="match status" value="2"/>
</dbReference>
<comment type="catalytic activity">
    <reaction evidence="1">
        <text>ATP + protein L-histidine = ADP + protein N-phospho-L-histidine.</text>
        <dbReference type="EC" id="2.7.13.3"/>
    </reaction>
</comment>
<feature type="domain" description="Histidine kinase" evidence="13">
    <location>
        <begin position="686"/>
        <end position="899"/>
    </location>
</feature>
<evidence type="ECO:0000256" key="11">
    <source>
        <dbReference type="SAM" id="Coils"/>
    </source>
</evidence>
<dbReference type="InterPro" id="IPR003594">
    <property type="entry name" value="HATPase_dom"/>
</dbReference>
<name>A0A1J5RTU9_9ZZZZ</name>
<dbReference type="PROSITE" id="PS50109">
    <property type="entry name" value="HIS_KIN"/>
    <property type="match status" value="1"/>
</dbReference>
<dbReference type="EC" id="2.7.13.3" evidence="3"/>
<dbReference type="Pfam" id="PF00512">
    <property type="entry name" value="HisKA"/>
    <property type="match status" value="1"/>
</dbReference>
<organism evidence="17">
    <name type="scientific">mine drainage metagenome</name>
    <dbReference type="NCBI Taxonomy" id="410659"/>
    <lineage>
        <taxon>unclassified sequences</taxon>
        <taxon>metagenomes</taxon>
        <taxon>ecological metagenomes</taxon>
    </lineage>
</organism>
<dbReference type="PRINTS" id="PR00344">
    <property type="entry name" value="BCTRLSENSOR"/>
</dbReference>
<dbReference type="SUPFAM" id="SSF55785">
    <property type="entry name" value="PYP-like sensor domain (PAS domain)"/>
    <property type="match status" value="2"/>
</dbReference>
<gene>
    <name evidence="17" type="primary">cph1_18</name>
    <name evidence="17" type="ORF">GALL_185030</name>
</gene>
<dbReference type="Gene3D" id="1.10.287.130">
    <property type="match status" value="1"/>
</dbReference>
<dbReference type="InterPro" id="IPR000014">
    <property type="entry name" value="PAS"/>
</dbReference>
<dbReference type="Gene3D" id="3.30.450.20">
    <property type="entry name" value="PAS domain"/>
    <property type="match status" value="4"/>
</dbReference>
<feature type="domain" description="PAS" evidence="14">
    <location>
        <begin position="377"/>
        <end position="456"/>
    </location>
</feature>